<comment type="caution">
    <text evidence="1">The sequence shown here is derived from an EMBL/GenBank/DDBJ whole genome shotgun (WGS) entry which is preliminary data.</text>
</comment>
<evidence type="ECO:0000313" key="1">
    <source>
        <dbReference type="EMBL" id="KAH9753812.1"/>
    </source>
</evidence>
<organism evidence="1 2">
    <name type="scientific">Citrus sinensis</name>
    <name type="common">Sweet orange</name>
    <name type="synonym">Citrus aurantium var. sinensis</name>
    <dbReference type="NCBI Taxonomy" id="2711"/>
    <lineage>
        <taxon>Eukaryota</taxon>
        <taxon>Viridiplantae</taxon>
        <taxon>Streptophyta</taxon>
        <taxon>Embryophyta</taxon>
        <taxon>Tracheophyta</taxon>
        <taxon>Spermatophyta</taxon>
        <taxon>Magnoliopsida</taxon>
        <taxon>eudicotyledons</taxon>
        <taxon>Gunneridae</taxon>
        <taxon>Pentapetalae</taxon>
        <taxon>rosids</taxon>
        <taxon>malvids</taxon>
        <taxon>Sapindales</taxon>
        <taxon>Rutaceae</taxon>
        <taxon>Aurantioideae</taxon>
        <taxon>Citrus</taxon>
    </lineage>
</organism>
<accession>A0ACB8KHB4</accession>
<keyword evidence="2" id="KW-1185">Reference proteome</keyword>
<sequence>MDDSIEMPPYNEMPKKGVDIRSSKVCELGVLNYKAKRVFYPFEASKFRRRYDYYWAPIFKVEYLDHSLGQTRLAFAEAPNEALSHSCRPNFGATWLTKDKFQVGVGNAELLRVLKFEA</sequence>
<evidence type="ECO:0000313" key="2">
    <source>
        <dbReference type="Proteomes" id="UP000829398"/>
    </source>
</evidence>
<dbReference type="Proteomes" id="UP000829398">
    <property type="component" value="Chromosome 5"/>
</dbReference>
<gene>
    <name evidence="1" type="ORF">KPL71_015207</name>
</gene>
<protein>
    <submittedName>
        <fullName evidence="1">Uncharacterized protein</fullName>
    </submittedName>
</protein>
<proteinExistence type="predicted"/>
<dbReference type="EMBL" id="CM039174">
    <property type="protein sequence ID" value="KAH9753812.1"/>
    <property type="molecule type" value="Genomic_DNA"/>
</dbReference>
<name>A0ACB8KHB4_CITSI</name>
<reference evidence="2" key="1">
    <citation type="journal article" date="2023" name="Hortic. Res.">
        <title>A chromosome-level phased genome enabling allele-level studies in sweet orange: a case study on citrus Huanglongbing tolerance.</title>
        <authorList>
            <person name="Wu B."/>
            <person name="Yu Q."/>
            <person name="Deng Z."/>
            <person name="Duan Y."/>
            <person name="Luo F."/>
            <person name="Gmitter F. Jr."/>
        </authorList>
    </citation>
    <scope>NUCLEOTIDE SEQUENCE [LARGE SCALE GENOMIC DNA]</scope>
    <source>
        <strain evidence="2">cv. Valencia</strain>
    </source>
</reference>